<name>A0A947DHY2_9CYAN</name>
<evidence type="ECO:0000256" key="1">
    <source>
        <dbReference type="ARBA" id="ARBA00000085"/>
    </source>
</evidence>
<dbReference type="InterPro" id="IPR052162">
    <property type="entry name" value="Sensor_kinase/Photoreceptor"/>
</dbReference>
<dbReference type="PROSITE" id="PS50109">
    <property type="entry name" value="HIS_KIN"/>
    <property type="match status" value="1"/>
</dbReference>
<evidence type="ECO:0000256" key="3">
    <source>
        <dbReference type="ARBA" id="ARBA00022553"/>
    </source>
</evidence>
<dbReference type="EMBL" id="JADOES010000044">
    <property type="protein sequence ID" value="MBT9317363.1"/>
    <property type="molecule type" value="Genomic_DNA"/>
</dbReference>
<evidence type="ECO:0000313" key="9">
    <source>
        <dbReference type="EMBL" id="MBT9317363.1"/>
    </source>
</evidence>
<evidence type="ECO:0000313" key="10">
    <source>
        <dbReference type="Proteomes" id="UP000717364"/>
    </source>
</evidence>
<feature type="domain" description="Histidine kinase" evidence="8">
    <location>
        <begin position="74"/>
        <end position="287"/>
    </location>
</feature>
<dbReference type="Gene3D" id="3.30.565.10">
    <property type="entry name" value="Histidine kinase-like ATPase, C-terminal domain"/>
    <property type="match status" value="1"/>
</dbReference>
<dbReference type="PANTHER" id="PTHR43304:SF1">
    <property type="entry name" value="PAC DOMAIN-CONTAINING PROTEIN"/>
    <property type="match status" value="1"/>
</dbReference>
<gene>
    <name evidence="9" type="ORF">IXB50_18230</name>
</gene>
<accession>A0A947DHY2</accession>
<comment type="catalytic activity">
    <reaction evidence="1">
        <text>ATP + protein L-histidine = ADP + protein N-phospho-L-histidine.</text>
        <dbReference type="EC" id="2.7.13.3"/>
    </reaction>
</comment>
<dbReference type="InterPro" id="IPR003594">
    <property type="entry name" value="HATPase_dom"/>
</dbReference>
<keyword evidence="10" id="KW-1185">Reference proteome</keyword>
<dbReference type="Pfam" id="PF00512">
    <property type="entry name" value="HisKA"/>
    <property type="match status" value="1"/>
</dbReference>
<dbReference type="PRINTS" id="PR00344">
    <property type="entry name" value="BCTRLSENSOR"/>
</dbReference>
<evidence type="ECO:0000256" key="4">
    <source>
        <dbReference type="ARBA" id="ARBA00022679"/>
    </source>
</evidence>
<dbReference type="PANTHER" id="PTHR43304">
    <property type="entry name" value="PHYTOCHROME-LIKE PROTEIN CPH1"/>
    <property type="match status" value="1"/>
</dbReference>
<keyword evidence="5" id="KW-0418">Kinase</keyword>
<keyword evidence="4" id="KW-0808">Transferase</keyword>
<dbReference type="CDD" id="cd16921">
    <property type="entry name" value="HATPase_FilI-like"/>
    <property type="match status" value="1"/>
</dbReference>
<keyword evidence="6" id="KW-0902">Two-component regulatory system</keyword>
<dbReference type="SMART" id="SM00388">
    <property type="entry name" value="HisKA"/>
    <property type="match status" value="1"/>
</dbReference>
<organism evidence="9 10">
    <name type="scientific">Leptothoe spongobia TAU-MAC 1115</name>
    <dbReference type="NCBI Taxonomy" id="1967444"/>
    <lineage>
        <taxon>Bacteria</taxon>
        <taxon>Bacillati</taxon>
        <taxon>Cyanobacteriota</taxon>
        <taxon>Cyanophyceae</taxon>
        <taxon>Nodosilineales</taxon>
        <taxon>Cymatolegaceae</taxon>
        <taxon>Leptothoe</taxon>
        <taxon>Leptothoe spongobia</taxon>
    </lineage>
</organism>
<reference evidence="9" key="2">
    <citation type="journal article" date="2021" name="Mar. Drugs">
        <title>Genome Reduction and Secondary Metabolism of the Marine Sponge-Associated Cyanobacterium Leptothoe.</title>
        <authorList>
            <person name="Konstantinou D."/>
            <person name="Popin R.V."/>
            <person name="Fewer D.P."/>
            <person name="Sivonen K."/>
            <person name="Gkelis S."/>
        </authorList>
    </citation>
    <scope>NUCLEOTIDE SEQUENCE</scope>
    <source>
        <strain evidence="9">TAU-MAC 1115</strain>
    </source>
</reference>
<keyword evidence="7" id="KW-0175">Coiled coil</keyword>
<keyword evidence="3" id="KW-0597">Phosphoprotein</keyword>
<dbReference type="Proteomes" id="UP000717364">
    <property type="component" value="Unassembled WGS sequence"/>
</dbReference>
<dbReference type="EC" id="2.7.13.3" evidence="2"/>
<dbReference type="InterPro" id="IPR003661">
    <property type="entry name" value="HisK_dim/P_dom"/>
</dbReference>
<dbReference type="Pfam" id="PF02518">
    <property type="entry name" value="HATPase_c"/>
    <property type="match status" value="1"/>
</dbReference>
<dbReference type="AlphaFoldDB" id="A0A947DHY2"/>
<dbReference type="SUPFAM" id="SSF55874">
    <property type="entry name" value="ATPase domain of HSP90 chaperone/DNA topoisomerase II/histidine kinase"/>
    <property type="match status" value="1"/>
</dbReference>
<dbReference type="CDD" id="cd00082">
    <property type="entry name" value="HisKA"/>
    <property type="match status" value="1"/>
</dbReference>
<dbReference type="GO" id="GO:0000155">
    <property type="term" value="F:phosphorelay sensor kinase activity"/>
    <property type="evidence" value="ECO:0007669"/>
    <property type="project" value="InterPro"/>
</dbReference>
<evidence type="ECO:0000256" key="6">
    <source>
        <dbReference type="ARBA" id="ARBA00023012"/>
    </source>
</evidence>
<dbReference type="InterPro" id="IPR036890">
    <property type="entry name" value="HATPase_C_sf"/>
</dbReference>
<dbReference type="InterPro" id="IPR005467">
    <property type="entry name" value="His_kinase_dom"/>
</dbReference>
<comment type="caution">
    <text evidence="9">The sequence shown here is derived from an EMBL/GenBank/DDBJ whole genome shotgun (WGS) entry which is preliminary data.</text>
</comment>
<evidence type="ECO:0000259" key="8">
    <source>
        <dbReference type="PROSITE" id="PS50109"/>
    </source>
</evidence>
<evidence type="ECO:0000256" key="5">
    <source>
        <dbReference type="ARBA" id="ARBA00022777"/>
    </source>
</evidence>
<dbReference type="FunFam" id="3.30.565.10:FF:000006">
    <property type="entry name" value="Sensor histidine kinase WalK"/>
    <property type="match status" value="1"/>
</dbReference>
<sequence length="304" mass="34238">MPSILPNGQRCIQQTTVTAVPAASNQGFYALFAIQDVTNLTNRIQSYQAELRERKRAEAELQRSNAELEQFAYVASHDLREPLRMVTSFTQLLAQRYSNQLDDEANTIINFAVDGAARMQALIDDLLTFSRVGTQGNPFEVVDCKESLNLALSNLQILLQETQADITKAPLPIVMADPAQLVQLFQNLISNALKYRSERPLTVEIGSESQENHWLIWVRDNGIGIKPKYAERIFLIFQRLHTRQQYSGTGIGLAICKKIIERHGGRIWVESAPDQGAIFYFTLPKNNLRSDGGFLLTSLVKEDI</sequence>
<reference evidence="9" key="1">
    <citation type="submission" date="2020-11" db="EMBL/GenBank/DDBJ databases">
        <authorList>
            <person name="Konstantinou D."/>
            <person name="Gkelis S."/>
            <person name="Popin R."/>
            <person name="Fewer D."/>
            <person name="Sivonen K."/>
        </authorList>
    </citation>
    <scope>NUCLEOTIDE SEQUENCE</scope>
    <source>
        <strain evidence="9">TAU-MAC 1115</strain>
    </source>
</reference>
<dbReference type="InterPro" id="IPR004358">
    <property type="entry name" value="Sig_transdc_His_kin-like_C"/>
</dbReference>
<feature type="coiled-coil region" evidence="7">
    <location>
        <begin position="37"/>
        <end position="69"/>
    </location>
</feature>
<dbReference type="SUPFAM" id="SSF47384">
    <property type="entry name" value="Homodimeric domain of signal transducing histidine kinase"/>
    <property type="match status" value="1"/>
</dbReference>
<dbReference type="InterPro" id="IPR036097">
    <property type="entry name" value="HisK_dim/P_sf"/>
</dbReference>
<proteinExistence type="predicted"/>
<dbReference type="Gene3D" id="1.10.287.130">
    <property type="match status" value="1"/>
</dbReference>
<evidence type="ECO:0000256" key="2">
    <source>
        <dbReference type="ARBA" id="ARBA00012438"/>
    </source>
</evidence>
<dbReference type="SMART" id="SM00387">
    <property type="entry name" value="HATPase_c"/>
    <property type="match status" value="1"/>
</dbReference>
<protein>
    <recommendedName>
        <fullName evidence="2">histidine kinase</fullName>
        <ecNumber evidence="2">2.7.13.3</ecNumber>
    </recommendedName>
</protein>
<evidence type="ECO:0000256" key="7">
    <source>
        <dbReference type="SAM" id="Coils"/>
    </source>
</evidence>